<evidence type="ECO:0000256" key="9">
    <source>
        <dbReference type="ARBA" id="ARBA00022825"/>
    </source>
</evidence>
<organism evidence="20">
    <name type="scientific">Salmonella enterica I</name>
    <dbReference type="NCBI Taxonomy" id="59201"/>
    <lineage>
        <taxon>Bacteria</taxon>
        <taxon>Pseudomonadati</taxon>
        <taxon>Pseudomonadota</taxon>
        <taxon>Gammaproteobacteria</taxon>
        <taxon>Enterobacterales</taxon>
        <taxon>Enterobacteriaceae</taxon>
        <taxon>Salmonella</taxon>
    </lineage>
</organism>
<dbReference type="InterPro" id="IPR033854">
    <property type="entry name" value="S49_SppA_1"/>
</dbReference>
<evidence type="ECO:0000256" key="10">
    <source>
        <dbReference type="ARBA" id="ARBA00022989"/>
    </source>
</evidence>
<dbReference type="RefSeq" id="WP_031601898.1">
    <property type="nucleotide sequence ID" value="NZ_JAKMZK010000001.1"/>
</dbReference>
<feature type="domain" description="Peptidase S49" evidence="19">
    <location>
        <begin position="141"/>
        <end position="294"/>
    </location>
</feature>
<comment type="caution">
    <text evidence="20">The sequence shown here is derived from an EMBL/GenBank/DDBJ whole genome shotgun (WGS) entry which is preliminary data.</text>
</comment>
<keyword evidence="4" id="KW-1003">Cell membrane</keyword>
<evidence type="ECO:0000256" key="4">
    <source>
        <dbReference type="ARBA" id="ARBA00022475"/>
    </source>
</evidence>
<dbReference type="InterPro" id="IPR004635">
    <property type="entry name" value="Pept_S49_SppA"/>
</dbReference>
<dbReference type="EMBL" id="DAAMJU010000013">
    <property type="protein sequence ID" value="HAC6956749.1"/>
    <property type="molecule type" value="Genomic_DNA"/>
</dbReference>
<feature type="active site" description="Nucleophile" evidence="17">
    <location>
        <position position="409"/>
    </location>
</feature>
<comment type="similarity">
    <text evidence="2">Belongs to the peptidase S49 family.</text>
</comment>
<dbReference type="CDD" id="cd07018">
    <property type="entry name" value="S49_SppA_67K_type"/>
    <property type="match status" value="1"/>
</dbReference>
<evidence type="ECO:0000259" key="19">
    <source>
        <dbReference type="Pfam" id="PF01343"/>
    </source>
</evidence>
<evidence type="ECO:0000256" key="3">
    <source>
        <dbReference type="ARBA" id="ARBA00011881"/>
    </source>
</evidence>
<dbReference type="Gene3D" id="6.20.330.10">
    <property type="match status" value="1"/>
</dbReference>
<dbReference type="InterPro" id="IPR029045">
    <property type="entry name" value="ClpP/crotonase-like_dom_sf"/>
</dbReference>
<dbReference type="PIRSF" id="PIRSF001217">
    <property type="entry name" value="Protease_4_SppA"/>
    <property type="match status" value="1"/>
</dbReference>
<dbReference type="NCBIfam" id="TIGR00706">
    <property type="entry name" value="SppA_dom"/>
    <property type="match status" value="1"/>
</dbReference>
<evidence type="ECO:0000256" key="1">
    <source>
        <dbReference type="ARBA" id="ARBA00004377"/>
    </source>
</evidence>
<dbReference type="GO" id="GO:0006465">
    <property type="term" value="P:signal peptide processing"/>
    <property type="evidence" value="ECO:0007669"/>
    <property type="project" value="InterPro"/>
</dbReference>
<dbReference type="InterPro" id="IPR047217">
    <property type="entry name" value="S49_SppA_67K_type_N"/>
</dbReference>
<keyword evidence="10 18" id="KW-1133">Transmembrane helix</keyword>
<comment type="subunit">
    <text evidence="3">Homotetramer.</text>
</comment>
<accession>A0A3U2T928</accession>
<dbReference type="Pfam" id="PF01343">
    <property type="entry name" value="Peptidase_S49"/>
    <property type="match status" value="2"/>
</dbReference>
<evidence type="ECO:0000256" key="5">
    <source>
        <dbReference type="ARBA" id="ARBA00022519"/>
    </source>
</evidence>
<evidence type="ECO:0000256" key="18">
    <source>
        <dbReference type="SAM" id="Phobius"/>
    </source>
</evidence>
<keyword evidence="7 18" id="KW-0812">Transmembrane</keyword>
<evidence type="ECO:0000256" key="14">
    <source>
        <dbReference type="ARBA" id="ARBA00081814"/>
    </source>
</evidence>
<evidence type="ECO:0000256" key="15">
    <source>
        <dbReference type="ARBA" id="ARBA00081929"/>
    </source>
</evidence>
<evidence type="ECO:0000256" key="13">
    <source>
        <dbReference type="ARBA" id="ARBA00072914"/>
    </source>
</evidence>
<evidence type="ECO:0000256" key="6">
    <source>
        <dbReference type="ARBA" id="ARBA00022670"/>
    </source>
</evidence>
<dbReference type="FunFam" id="3.90.226.10:FF:000051">
    <property type="entry name" value="Protease 4"/>
    <property type="match status" value="1"/>
</dbReference>
<feature type="transmembrane region" description="Helical" evidence="18">
    <location>
        <begin position="21"/>
        <end position="43"/>
    </location>
</feature>
<evidence type="ECO:0000256" key="11">
    <source>
        <dbReference type="ARBA" id="ARBA00023136"/>
    </source>
</evidence>
<evidence type="ECO:0000313" key="20">
    <source>
        <dbReference type="EMBL" id="HAC6956749.1"/>
    </source>
</evidence>
<keyword evidence="6" id="KW-0645">Protease</keyword>
<feature type="domain" description="Peptidase S49" evidence="19">
    <location>
        <begin position="392"/>
        <end position="543"/>
    </location>
</feature>
<dbReference type="GO" id="GO:0008236">
    <property type="term" value="F:serine-type peptidase activity"/>
    <property type="evidence" value="ECO:0007669"/>
    <property type="project" value="UniProtKB-KW"/>
</dbReference>
<name>A0A3U2T928_SALET</name>
<protein>
    <recommendedName>
        <fullName evidence="13">Protease 4</fullName>
    </recommendedName>
    <alternativeName>
        <fullName evidence="15">Endopeptidase IV</fullName>
    </alternativeName>
    <alternativeName>
        <fullName evidence="16">Protease IV</fullName>
    </alternativeName>
    <alternativeName>
        <fullName evidence="14">Signal peptide peptidase</fullName>
    </alternativeName>
</protein>
<dbReference type="PANTHER" id="PTHR33209:SF1">
    <property type="entry name" value="PEPTIDASE S49 DOMAIN-CONTAINING PROTEIN"/>
    <property type="match status" value="1"/>
</dbReference>
<keyword evidence="9" id="KW-0720">Serine protease</keyword>
<evidence type="ECO:0000256" key="7">
    <source>
        <dbReference type="ARBA" id="ARBA00022692"/>
    </source>
</evidence>
<sequence length="618" mass="67205">MRTLWRFIAGFFKWTWRVLNFVREMVLNLFFIFLVLVGVGIWMQIGNGSNSEQTARGALLLDISGVIVDKPSTNHRLGALGRQLFGASSDRLQENSLFDIVNAIRQAKDDRNITGIVLDLKNFTGADQPSMRYIGKALREFRDSGKPIFAVGENYSQGQYYLASFANKIWLSPQGQVDLHGFATNGLYYKTLLDKLKVSTHVFRVGTYKSAVEPFIRDDMSPAAREADSRWIGELWQNYLHTVSANRQISPQQLFPGAQAIIDGLTSVGGDTAKYALDHKLVDALASSADVEKALTKQFGWSKTENNYRAISYYDYSLKTPADTGGTIAVIFANGAIMDGEETPGNVGGDTTASQIRDARLDPKVKAIVLRVNSPGGSVNASEVIRAELAAARAAGKPVVVSMGGMAASGGYWISTPANYIVASPSTLTGSIGIFGVINTVENSLSSIGVHSDGVSTSPLADISMTKSLSPEVQQMMQLSIEYGYKRFITLVADARKRTPEQIDKIAQGHVWTGEDAKANGLVDSLGDFDDAVAKAADLAKLKQWHLDYYQDEPTVLDMVMDSMTGSVRAMLPEAIQAMLPAPLVSAANTVKAEGDKLAAFNDPQNRYAFCLTCANVR</sequence>
<dbReference type="PANTHER" id="PTHR33209">
    <property type="entry name" value="PROTEASE 4"/>
    <property type="match status" value="1"/>
</dbReference>
<dbReference type="InterPro" id="IPR002142">
    <property type="entry name" value="Peptidase_S49"/>
</dbReference>
<evidence type="ECO:0000256" key="12">
    <source>
        <dbReference type="ARBA" id="ARBA00054341"/>
    </source>
</evidence>
<dbReference type="InterPro" id="IPR004634">
    <property type="entry name" value="Pept_S49_pIV"/>
</dbReference>
<dbReference type="GO" id="GO:0005886">
    <property type="term" value="C:plasma membrane"/>
    <property type="evidence" value="ECO:0007669"/>
    <property type="project" value="UniProtKB-SubCell"/>
</dbReference>
<reference evidence="20" key="1">
    <citation type="journal article" date="2018" name="Genome Biol.">
        <title>SKESA: strategic k-mer extension for scrupulous assemblies.</title>
        <authorList>
            <person name="Souvorov A."/>
            <person name="Agarwala R."/>
            <person name="Lipman D.J."/>
        </authorList>
    </citation>
    <scope>NUCLEOTIDE SEQUENCE</scope>
    <source>
        <strain evidence="20">13-2002</strain>
    </source>
</reference>
<reference evidence="20" key="2">
    <citation type="submission" date="2018-07" db="EMBL/GenBank/DDBJ databases">
        <authorList>
            <consortium name="NCBI Pathogen Detection Project"/>
        </authorList>
    </citation>
    <scope>NUCLEOTIDE SEQUENCE</scope>
    <source>
        <strain evidence="20">13-2002</strain>
    </source>
</reference>
<comment type="function">
    <text evidence="12">Digests cleaved signal peptides in vitro, its in vivo function is unknown. This activity is necessary to maintain proper secretion of mature proteins across the membrane.</text>
</comment>
<dbReference type="NCBIfam" id="TIGR00705">
    <property type="entry name" value="SppA_67K"/>
    <property type="match status" value="1"/>
</dbReference>
<evidence type="ECO:0000256" key="17">
    <source>
        <dbReference type="PIRSR" id="PIRSR001217-1"/>
    </source>
</evidence>
<evidence type="ECO:0000256" key="2">
    <source>
        <dbReference type="ARBA" id="ARBA00008683"/>
    </source>
</evidence>
<evidence type="ECO:0000256" key="16">
    <source>
        <dbReference type="ARBA" id="ARBA00083898"/>
    </source>
</evidence>
<comment type="subcellular location">
    <subcellularLocation>
        <location evidence="1">Cell inner membrane</location>
        <topology evidence="1">Single-pass membrane protein</topology>
    </subcellularLocation>
</comment>
<feature type="active site" description="Proton donor/acceptor" evidence="17">
    <location>
        <position position="209"/>
    </location>
</feature>
<dbReference type="NCBIfam" id="NF008195">
    <property type="entry name" value="PRK10949.1"/>
    <property type="match status" value="1"/>
</dbReference>
<keyword evidence="5" id="KW-0997">Cell inner membrane</keyword>
<dbReference type="Gene3D" id="3.90.226.10">
    <property type="entry name" value="2-enoyl-CoA Hydratase, Chain A, domain 1"/>
    <property type="match status" value="3"/>
</dbReference>
<proteinExistence type="inferred from homology"/>
<keyword evidence="11 18" id="KW-0472">Membrane</keyword>
<keyword evidence="8 20" id="KW-0378">Hydrolase</keyword>
<dbReference type="SUPFAM" id="SSF52096">
    <property type="entry name" value="ClpP/crotonase"/>
    <property type="match status" value="2"/>
</dbReference>
<evidence type="ECO:0000256" key="8">
    <source>
        <dbReference type="ARBA" id="ARBA00022801"/>
    </source>
</evidence>
<gene>
    <name evidence="20" type="primary">sppA</name>
    <name evidence="20" type="ORF">G0D52_10405</name>
</gene>
<dbReference type="CDD" id="cd07019">
    <property type="entry name" value="S49_SppA_1"/>
    <property type="match status" value="1"/>
</dbReference>
<dbReference type="AlphaFoldDB" id="A0A3U2T928"/>
<dbReference type="FunFam" id="3.90.226.10:FF:000033">
    <property type="entry name" value="Protease 4"/>
    <property type="match status" value="1"/>
</dbReference>